<dbReference type="EMBL" id="BJNF01000112">
    <property type="protein sequence ID" value="GEC17479.1"/>
    <property type="molecule type" value="Genomic_DNA"/>
</dbReference>
<evidence type="ECO:0000313" key="3">
    <source>
        <dbReference type="Proteomes" id="UP000318825"/>
    </source>
</evidence>
<keyword evidence="1" id="KW-1133">Transmembrane helix</keyword>
<organism evidence="2 3">
    <name type="scientific">Nitrobacter winogradskyi</name>
    <name type="common">Nitrobacter agilis</name>
    <dbReference type="NCBI Taxonomy" id="913"/>
    <lineage>
        <taxon>Bacteria</taxon>
        <taxon>Pseudomonadati</taxon>
        <taxon>Pseudomonadota</taxon>
        <taxon>Alphaproteobacteria</taxon>
        <taxon>Hyphomicrobiales</taxon>
        <taxon>Nitrobacteraceae</taxon>
        <taxon>Nitrobacter</taxon>
    </lineage>
</organism>
<evidence type="ECO:0000256" key="1">
    <source>
        <dbReference type="SAM" id="Phobius"/>
    </source>
</evidence>
<proteinExistence type="predicted"/>
<keyword evidence="1" id="KW-0472">Membrane</keyword>
<evidence type="ECO:0000313" key="2">
    <source>
        <dbReference type="EMBL" id="GEC17479.1"/>
    </source>
</evidence>
<protein>
    <submittedName>
        <fullName evidence="2">Uncharacterized protein</fullName>
    </submittedName>
</protein>
<reference evidence="2 3" key="1">
    <citation type="submission" date="2019-06" db="EMBL/GenBank/DDBJ databases">
        <title>Whole genome shotgun sequence of Nitrobacter winogradskyi NBRC 14297.</title>
        <authorList>
            <person name="Hosoyama A."/>
            <person name="Uohara A."/>
            <person name="Ohji S."/>
            <person name="Ichikawa N."/>
        </authorList>
    </citation>
    <scope>NUCLEOTIDE SEQUENCE [LARGE SCALE GENOMIC DNA]</scope>
    <source>
        <strain evidence="2 3">NBRC 14297</strain>
    </source>
</reference>
<feature type="transmembrane region" description="Helical" evidence="1">
    <location>
        <begin position="27"/>
        <end position="47"/>
    </location>
</feature>
<accession>A0A4Y3WHU5</accession>
<comment type="caution">
    <text evidence="2">The sequence shown here is derived from an EMBL/GenBank/DDBJ whole genome shotgun (WGS) entry which is preliminary data.</text>
</comment>
<dbReference type="AlphaFoldDB" id="A0A4Y3WHU5"/>
<dbReference type="Proteomes" id="UP000318825">
    <property type="component" value="Unassembled WGS sequence"/>
</dbReference>
<gene>
    <name evidence="2" type="ORF">NWI01_33710</name>
</gene>
<sequence>MARMEDGHIVETAMEARGAERGPTVRNVLVAGTALVIATFVVVYIVYFGGGQ</sequence>
<name>A0A4Y3WHU5_NITWI</name>
<dbReference type="RefSeq" id="WP_181410564.1">
    <property type="nucleotide sequence ID" value="NZ_BJNF01000112.1"/>
</dbReference>
<keyword evidence="1" id="KW-0812">Transmembrane</keyword>